<dbReference type="Proteomes" id="UP000637578">
    <property type="component" value="Unassembled WGS sequence"/>
</dbReference>
<protein>
    <submittedName>
        <fullName evidence="1">Uncharacterized protein</fullName>
    </submittedName>
</protein>
<gene>
    <name evidence="1" type="ORF">GCM10012275_59060</name>
</gene>
<evidence type="ECO:0000313" key="2">
    <source>
        <dbReference type="Proteomes" id="UP000637578"/>
    </source>
</evidence>
<dbReference type="EMBL" id="BMMK01000049">
    <property type="protein sequence ID" value="GGM80600.1"/>
    <property type="molecule type" value="Genomic_DNA"/>
</dbReference>
<dbReference type="RefSeq" id="WP_189061718.1">
    <property type="nucleotide sequence ID" value="NZ_BMMK01000049.1"/>
</dbReference>
<reference evidence="1" key="1">
    <citation type="journal article" date="2014" name="Int. J. Syst. Evol. Microbiol.">
        <title>Complete genome sequence of Corynebacterium casei LMG S-19264T (=DSM 44701T), isolated from a smear-ripened cheese.</title>
        <authorList>
            <consortium name="US DOE Joint Genome Institute (JGI-PGF)"/>
            <person name="Walter F."/>
            <person name="Albersmeier A."/>
            <person name="Kalinowski J."/>
            <person name="Ruckert C."/>
        </authorList>
    </citation>
    <scope>NUCLEOTIDE SEQUENCE</scope>
    <source>
        <strain evidence="1">CGMCC 4.5737</strain>
    </source>
</reference>
<sequence>MAANKGFFSTQPPAPPAQVKGLTFTSVGSSQAMPCSGYSYGEVQRFFVTNPCQALTRSLFEVTNDSGRRMLVAVSWTQMPDPTRAGELKRLADRSGTGNVAELSREVPRYSSTKFTGNAYDSHIDGSTTVIAQAEPLAGNPDSALLRRTARAGLQAPRPTD</sequence>
<name>A0A8J3FZ16_9PSEU</name>
<organism evidence="1 2">
    <name type="scientific">Longimycelium tulufanense</name>
    <dbReference type="NCBI Taxonomy" id="907463"/>
    <lineage>
        <taxon>Bacteria</taxon>
        <taxon>Bacillati</taxon>
        <taxon>Actinomycetota</taxon>
        <taxon>Actinomycetes</taxon>
        <taxon>Pseudonocardiales</taxon>
        <taxon>Pseudonocardiaceae</taxon>
        <taxon>Longimycelium</taxon>
    </lineage>
</organism>
<reference evidence="1" key="2">
    <citation type="submission" date="2020-09" db="EMBL/GenBank/DDBJ databases">
        <authorList>
            <person name="Sun Q."/>
            <person name="Zhou Y."/>
        </authorList>
    </citation>
    <scope>NUCLEOTIDE SEQUENCE</scope>
    <source>
        <strain evidence="1">CGMCC 4.5737</strain>
    </source>
</reference>
<proteinExistence type="predicted"/>
<accession>A0A8J3FZ16</accession>
<keyword evidence="2" id="KW-1185">Reference proteome</keyword>
<dbReference type="AlphaFoldDB" id="A0A8J3FZ16"/>
<comment type="caution">
    <text evidence="1">The sequence shown here is derived from an EMBL/GenBank/DDBJ whole genome shotgun (WGS) entry which is preliminary data.</text>
</comment>
<evidence type="ECO:0000313" key="1">
    <source>
        <dbReference type="EMBL" id="GGM80600.1"/>
    </source>
</evidence>